<evidence type="ECO:0000313" key="2">
    <source>
        <dbReference type="Proteomes" id="UP000002415"/>
    </source>
</evidence>
<dbReference type="Proteomes" id="UP000002415">
    <property type="component" value="Chromosome"/>
</dbReference>
<dbReference type="EMBL" id="CP000771">
    <property type="protein sequence ID" value="ABS60788.1"/>
    <property type="molecule type" value="Genomic_DNA"/>
</dbReference>
<dbReference type="HOGENOM" id="CLU_071770_0_0_0"/>
<proteinExistence type="predicted"/>
<dbReference type="KEGG" id="fno:Fnod_0938"/>
<keyword evidence="2" id="KW-1185">Reference proteome</keyword>
<dbReference type="InterPro" id="IPR013419">
    <property type="entry name" value="CRISPR-assoc_prot_Cas7/Csh2"/>
</dbReference>
<accession>A7HLK5</accession>
<dbReference type="eggNOG" id="COG3649">
    <property type="taxonomic scope" value="Bacteria"/>
</dbReference>
<dbReference type="AlphaFoldDB" id="A7HLK5"/>
<dbReference type="OrthoDB" id="9776792at2"/>
<evidence type="ECO:0000313" key="1">
    <source>
        <dbReference type="EMBL" id="ABS60788.1"/>
    </source>
</evidence>
<dbReference type="STRING" id="381764.Fnod_0938"/>
<dbReference type="NCBIfam" id="TIGR01595">
    <property type="entry name" value="cas_CT1132"/>
    <property type="match status" value="1"/>
</dbReference>
<dbReference type="InterPro" id="IPR006482">
    <property type="entry name" value="Cas7_Csh2/Csh2"/>
</dbReference>
<name>A7HLK5_FERNB</name>
<dbReference type="NCBIfam" id="TIGR02590">
    <property type="entry name" value="cas_Csh2"/>
    <property type="match status" value="1"/>
</dbReference>
<reference evidence="1 2" key="1">
    <citation type="submission" date="2007-07" db="EMBL/GenBank/DDBJ databases">
        <title>Complete sequence of Fervidobacterium nodosum Rt17-B1.</title>
        <authorList>
            <consortium name="US DOE Joint Genome Institute"/>
            <person name="Copeland A."/>
            <person name="Lucas S."/>
            <person name="Lapidus A."/>
            <person name="Barry K."/>
            <person name="Glavina del Rio T."/>
            <person name="Dalin E."/>
            <person name="Tice H."/>
            <person name="Pitluck S."/>
            <person name="Saunders E."/>
            <person name="Brettin T."/>
            <person name="Bruce D."/>
            <person name="Detter J.C."/>
            <person name="Han C."/>
            <person name="Schmutz J."/>
            <person name="Larimer F."/>
            <person name="Land M."/>
            <person name="Hauser L."/>
            <person name="Kyrpides N."/>
            <person name="Mikhailova N."/>
            <person name="Nelson K."/>
            <person name="Gogarten J.P."/>
            <person name="Noll K."/>
            <person name="Richardson P."/>
        </authorList>
    </citation>
    <scope>NUCLEOTIDE SEQUENCE [LARGE SCALE GENOMIC DNA]</scope>
    <source>
        <strain evidence="2">ATCC 35602 / DSM 5306 / Rt17-B1</strain>
    </source>
</reference>
<protein>
    <submittedName>
        <fullName evidence="1">CRISPR-associated protein, Csh2 family</fullName>
    </submittedName>
</protein>
<gene>
    <name evidence="1" type="ordered locus">Fnod_0938</name>
</gene>
<dbReference type="RefSeq" id="WP_011994103.1">
    <property type="nucleotide sequence ID" value="NC_009718.1"/>
</dbReference>
<organism evidence="1 2">
    <name type="scientific">Fervidobacterium nodosum (strain ATCC 35602 / DSM 5306 / Rt17-B1)</name>
    <dbReference type="NCBI Taxonomy" id="381764"/>
    <lineage>
        <taxon>Bacteria</taxon>
        <taxon>Thermotogati</taxon>
        <taxon>Thermotogota</taxon>
        <taxon>Thermotogae</taxon>
        <taxon>Thermotogales</taxon>
        <taxon>Fervidobacteriaceae</taxon>
        <taxon>Fervidobacterium</taxon>
    </lineage>
</organism>
<dbReference type="Pfam" id="PF05107">
    <property type="entry name" value="Cas_Cas7"/>
    <property type="match status" value="1"/>
</dbReference>
<dbReference type="GO" id="GO:0043571">
    <property type="term" value="P:maintenance of CRISPR repeat elements"/>
    <property type="evidence" value="ECO:0007669"/>
    <property type="project" value="InterPro"/>
</dbReference>
<reference evidence="1 2" key="2">
    <citation type="journal article" date="2009" name="Proc. Natl. Acad. Sci. U.S.A.">
        <title>On the chimeric nature, thermophilic origin, and phylogenetic placement of the Thermotogales.</title>
        <authorList>
            <person name="Zhaxybayeva O."/>
            <person name="Swithers K.S."/>
            <person name="Lapierre P."/>
            <person name="Fournier G.P."/>
            <person name="Bickhart D.M."/>
            <person name="DeBoy R.T."/>
            <person name="Nelson K.E."/>
            <person name="Nesbo C.L."/>
            <person name="Doolittle W.F."/>
            <person name="Gogarten J.P."/>
            <person name="Noll K.M."/>
        </authorList>
    </citation>
    <scope>NUCLEOTIDE SEQUENCE [LARGE SCALE GENOMIC DNA]</scope>
    <source>
        <strain evidence="2">ATCC 35602 / DSM 5306 / Rt17-B1</strain>
    </source>
</reference>
<sequence length="302" mass="34879">MDEKEKSKVNNSEILFIYDAQLCNPNGDPDEENRPRMDNEREINLVSDLRLKRYIRDYLYEKGYDIFVRKIDDKPVTAEKRMEDFKNSKEDEILSKLIDVRLFGATMPVKGNNRAYIGPVQFNWGYSLNKVELLEASITSQFATSENAQQGTIGKDFRVKYSLIAFFGVVSGRRAEKTKLTNEDLKLLDEAMVKAIPLQATRSKIGQYPRLYMRVEYTDSETVLGDFRDLIKLEEKVESIRDIKECALDISELVETLKNNKEKINKIYYFADKNLELKVNGEVKKLKDALAGLGDGKLEEIR</sequence>